<proteinExistence type="predicted"/>
<evidence type="ECO:0000256" key="1">
    <source>
        <dbReference type="ARBA" id="ARBA00023115"/>
    </source>
</evidence>
<protein>
    <recommendedName>
        <fullName evidence="5">Methyltransferase domain-containing protein</fullName>
    </recommendedName>
</protein>
<comment type="caution">
    <text evidence="3">The sequence shown here is derived from an EMBL/GenBank/DDBJ whole genome shotgun (WGS) entry which is preliminary data.</text>
</comment>
<feature type="transmembrane region" description="Helical" evidence="2">
    <location>
        <begin position="601"/>
        <end position="621"/>
    </location>
</feature>
<dbReference type="InterPro" id="IPR029063">
    <property type="entry name" value="SAM-dependent_MTases_sf"/>
</dbReference>
<gene>
    <name evidence="3" type="ORF">FKZ61_16550</name>
</gene>
<feature type="transmembrane region" description="Helical" evidence="2">
    <location>
        <begin position="68"/>
        <end position="89"/>
    </location>
</feature>
<dbReference type="SUPFAM" id="SSF53335">
    <property type="entry name" value="S-adenosyl-L-methionine-dependent methyltransferases"/>
    <property type="match status" value="1"/>
</dbReference>
<dbReference type="CDD" id="cd02440">
    <property type="entry name" value="AdoMet_MTases"/>
    <property type="match status" value="1"/>
</dbReference>
<feature type="transmembrane region" description="Helical" evidence="2">
    <location>
        <begin position="731"/>
        <end position="750"/>
    </location>
</feature>
<feature type="transmembrane region" description="Helical" evidence="2">
    <location>
        <begin position="633"/>
        <end position="652"/>
    </location>
</feature>
<dbReference type="AlphaFoldDB" id="A0A540VCL6"/>
<accession>A0A540VCL6</accession>
<feature type="transmembrane region" description="Helical" evidence="2">
    <location>
        <begin position="151"/>
        <end position="167"/>
    </location>
</feature>
<evidence type="ECO:0000313" key="3">
    <source>
        <dbReference type="EMBL" id="TQE94509.1"/>
    </source>
</evidence>
<feature type="transmembrane region" description="Helical" evidence="2">
    <location>
        <begin position="126"/>
        <end position="145"/>
    </location>
</feature>
<reference evidence="3 4" key="1">
    <citation type="submission" date="2019-06" db="EMBL/GenBank/DDBJ databases">
        <title>Genome sequence of Litorilinea aerophila BAA-2444.</title>
        <authorList>
            <person name="Maclea K.S."/>
            <person name="Maurais E.G."/>
            <person name="Iannazzi L.C."/>
        </authorList>
    </citation>
    <scope>NUCLEOTIDE SEQUENCE [LARGE SCALE GENOMIC DNA]</scope>
    <source>
        <strain evidence="3 4">ATCC BAA-2444</strain>
    </source>
</reference>
<dbReference type="Gene3D" id="3.40.50.150">
    <property type="entry name" value="Vaccinia Virus protein VP39"/>
    <property type="match status" value="1"/>
</dbReference>
<dbReference type="GO" id="GO:0006596">
    <property type="term" value="P:polyamine biosynthetic process"/>
    <property type="evidence" value="ECO:0007669"/>
    <property type="project" value="UniProtKB-KW"/>
</dbReference>
<dbReference type="InParanoid" id="A0A540VCL6"/>
<evidence type="ECO:0008006" key="5">
    <source>
        <dbReference type="Google" id="ProtNLM"/>
    </source>
</evidence>
<keyword evidence="2" id="KW-0472">Membrane</keyword>
<name>A0A540VCL6_9CHLR</name>
<evidence type="ECO:0000313" key="4">
    <source>
        <dbReference type="Proteomes" id="UP000317371"/>
    </source>
</evidence>
<dbReference type="PANTHER" id="PTHR43317">
    <property type="entry name" value="THERMOSPERMINE SYNTHASE ACAULIS5"/>
    <property type="match status" value="1"/>
</dbReference>
<dbReference type="RefSeq" id="WP_141611256.1">
    <property type="nucleotide sequence ID" value="NZ_VIGC02000023.1"/>
</dbReference>
<dbReference type="PANTHER" id="PTHR43317:SF1">
    <property type="entry name" value="THERMOSPERMINE SYNTHASE ACAULIS5"/>
    <property type="match status" value="1"/>
</dbReference>
<feature type="transmembrane region" description="Helical" evidence="2">
    <location>
        <begin position="569"/>
        <end position="589"/>
    </location>
</feature>
<keyword evidence="4" id="KW-1185">Reference proteome</keyword>
<feature type="transmembrane region" description="Helical" evidence="2">
    <location>
        <begin position="705"/>
        <end position="725"/>
    </location>
</feature>
<dbReference type="Proteomes" id="UP000317371">
    <property type="component" value="Unassembled WGS sequence"/>
</dbReference>
<dbReference type="EMBL" id="VIGC01000023">
    <property type="protein sequence ID" value="TQE94509.1"/>
    <property type="molecule type" value="Genomic_DNA"/>
</dbReference>
<sequence>MGRVSLSLALVSAAGLAYEIALTRLFSFLFQYHYAFLAVSLAVLGIGLGAAVGYGVMARSTPVSPTGVLLGLSLSLFLVAGLLLAWPWAGSVWPLALVGLVPFTGAGLFLALVFSRYSGQSGRLYGADLAGAALGLAGALTLLQWSGPEGLLFLLGAVLAVAALLFPRPPGMHPAPWSLPLAAAILAVAGVAVGLAHVTRGGPALDPARLVDAPRDKTLVTVLQDERLDAQVVYTAWSPFARVDVVEQRDPDIKFVFTDGGAGSAMIRFDGHLEAVAFLQEEPAFIPFAVVPPGHTLVVGAGAGKDILMALLAGATSITALEVNPAVVTATRHFAAFNGHILDHPDVSLVVGDARTFVQRSRQAFDLIYLNLVYTQAADPAGQALVENYVFTRQAFQTYLERLTPGGYLAVVSHNALEGSRAALTALAALDRMGVPPDRGLDHLALWMVPAADPTLRTSVLLVGKEPLSPAALATLTDEARQRQMQPLFAPGIYEVAFASLRQGMGLDQFIQADAPYDLGSTVDDRPFFFKLEPGLPPPIRQLLGVAGGLACTFLLAGLWLLQRSGRGVASLTSAALLGAGFMLVEIPLIQRFQLLLGQPILSLAVVLGTLLLAGGLGSGLSQRWHAGRLRAGMVAAALGCVAGGLLAAGLLPDLVQAVLHGPLALRLGVVILFTAPLGLAMGIPFPSLLRLVGQGARKDAAHVALLWGVNGAFSVVGSAVAVALAMTWGFGSALAAGAGLYAALALLAWRGLKSLT</sequence>
<feature type="transmembrane region" description="Helical" evidence="2">
    <location>
        <begin position="95"/>
        <end position="114"/>
    </location>
</feature>
<evidence type="ECO:0000256" key="2">
    <source>
        <dbReference type="SAM" id="Phobius"/>
    </source>
</evidence>
<keyword evidence="2" id="KW-0812">Transmembrane</keyword>
<feature type="transmembrane region" description="Helical" evidence="2">
    <location>
        <begin position="179"/>
        <end position="198"/>
    </location>
</feature>
<dbReference type="OrthoDB" id="127145at2"/>
<keyword evidence="1" id="KW-0620">Polyamine biosynthesis</keyword>
<feature type="transmembrane region" description="Helical" evidence="2">
    <location>
        <begin position="33"/>
        <end position="56"/>
    </location>
</feature>
<feature type="transmembrane region" description="Helical" evidence="2">
    <location>
        <begin position="543"/>
        <end position="562"/>
    </location>
</feature>
<organism evidence="3 4">
    <name type="scientific">Litorilinea aerophila</name>
    <dbReference type="NCBI Taxonomy" id="1204385"/>
    <lineage>
        <taxon>Bacteria</taxon>
        <taxon>Bacillati</taxon>
        <taxon>Chloroflexota</taxon>
        <taxon>Caldilineae</taxon>
        <taxon>Caldilineales</taxon>
        <taxon>Caldilineaceae</taxon>
        <taxon>Litorilinea</taxon>
    </lineage>
</organism>
<feature type="transmembrane region" description="Helical" evidence="2">
    <location>
        <begin position="664"/>
        <end position="684"/>
    </location>
</feature>
<keyword evidence="2" id="KW-1133">Transmembrane helix</keyword>